<dbReference type="PROSITE" id="PS00061">
    <property type="entry name" value="ADH_SHORT"/>
    <property type="match status" value="1"/>
</dbReference>
<dbReference type="RefSeq" id="WP_072325041.1">
    <property type="nucleotide sequence ID" value="NZ_FPJW01000002.1"/>
</dbReference>
<dbReference type="PRINTS" id="PR00081">
    <property type="entry name" value="GDHRDH"/>
</dbReference>
<evidence type="ECO:0000256" key="2">
    <source>
        <dbReference type="ARBA" id="ARBA00022563"/>
    </source>
</evidence>
<dbReference type="PANTHER" id="PTHR43639">
    <property type="entry name" value="OXIDOREDUCTASE, SHORT-CHAIN DEHYDROGENASE/REDUCTASE FAMILY (AFU_ORTHOLOGUE AFUA_5G02870)"/>
    <property type="match status" value="1"/>
</dbReference>
<protein>
    <recommendedName>
        <fullName evidence="8">Dihydromonapterin reductase</fullName>
        <ecNumber evidence="1">1.5.1.3</ecNumber>
        <ecNumber evidence="7">1.5.1.50</ecNumber>
    </recommendedName>
    <alternativeName>
        <fullName evidence="9">Dihydrofolate reductase</fullName>
    </alternativeName>
</protein>
<organism evidence="12 13">
    <name type="scientific">Marinospirillum alkaliphilum DSM 21637</name>
    <dbReference type="NCBI Taxonomy" id="1122209"/>
    <lineage>
        <taxon>Bacteria</taxon>
        <taxon>Pseudomonadati</taxon>
        <taxon>Pseudomonadota</taxon>
        <taxon>Gammaproteobacteria</taxon>
        <taxon>Oceanospirillales</taxon>
        <taxon>Oceanospirillaceae</taxon>
        <taxon>Marinospirillum</taxon>
    </lineage>
</organism>
<evidence type="ECO:0000256" key="7">
    <source>
        <dbReference type="ARBA" id="ARBA00039145"/>
    </source>
</evidence>
<comment type="catalytic activity">
    <reaction evidence="10">
        <text>(6S)-5,6,7,8-tetrahydrofolate + NADP(+) = 7,8-dihydrofolate + NADPH + H(+)</text>
        <dbReference type="Rhea" id="RHEA:15009"/>
        <dbReference type="ChEBI" id="CHEBI:15378"/>
        <dbReference type="ChEBI" id="CHEBI:57451"/>
        <dbReference type="ChEBI" id="CHEBI:57453"/>
        <dbReference type="ChEBI" id="CHEBI:57783"/>
        <dbReference type="ChEBI" id="CHEBI:58349"/>
        <dbReference type="EC" id="1.5.1.3"/>
    </reaction>
</comment>
<evidence type="ECO:0000256" key="11">
    <source>
        <dbReference type="ARBA" id="ARBA00049376"/>
    </source>
</evidence>
<keyword evidence="4" id="KW-0560">Oxidoreductase</keyword>
<dbReference type="EMBL" id="FPJW01000002">
    <property type="protein sequence ID" value="SFX20413.1"/>
    <property type="molecule type" value="Genomic_DNA"/>
</dbReference>
<dbReference type="GO" id="GO:0004146">
    <property type="term" value="F:dihydrofolate reductase activity"/>
    <property type="evidence" value="ECO:0007669"/>
    <property type="project" value="UniProtKB-EC"/>
</dbReference>
<dbReference type="EC" id="1.5.1.50" evidence="7"/>
<dbReference type="EC" id="1.5.1.3" evidence="1"/>
<dbReference type="InterPro" id="IPR002347">
    <property type="entry name" value="SDR_fam"/>
</dbReference>
<reference evidence="12 13" key="1">
    <citation type="submission" date="2016-11" db="EMBL/GenBank/DDBJ databases">
        <authorList>
            <person name="Jaros S."/>
            <person name="Januszkiewicz K."/>
            <person name="Wedrychowicz H."/>
        </authorList>
    </citation>
    <scope>NUCLEOTIDE SEQUENCE [LARGE SCALE GENOMIC DNA]</scope>
    <source>
        <strain evidence="12 13">DSM 21637</strain>
    </source>
</reference>
<keyword evidence="2" id="KW-0554">One-carbon metabolism</keyword>
<evidence type="ECO:0000256" key="8">
    <source>
        <dbReference type="ARBA" id="ARBA00039631"/>
    </source>
</evidence>
<keyword evidence="3" id="KW-0521">NADP</keyword>
<dbReference type="Pfam" id="PF13561">
    <property type="entry name" value="adh_short_C2"/>
    <property type="match status" value="1"/>
</dbReference>
<dbReference type="PANTHER" id="PTHR43639:SF6">
    <property type="entry name" value="DIHYDROMONAPTERIN REDUCTASE"/>
    <property type="match status" value="1"/>
</dbReference>
<keyword evidence="13" id="KW-1185">Reference proteome</keyword>
<comment type="catalytic activity">
    <reaction evidence="11">
        <text>7,8-dihydromonapterin + NADPH + H(+) = 5,6,7,8-tetrahydromonapterin + NADP(+)</text>
        <dbReference type="Rhea" id="RHEA:34847"/>
        <dbReference type="ChEBI" id="CHEBI:15378"/>
        <dbReference type="ChEBI" id="CHEBI:57783"/>
        <dbReference type="ChEBI" id="CHEBI:58349"/>
        <dbReference type="ChEBI" id="CHEBI:71175"/>
        <dbReference type="ChEBI" id="CHEBI:71177"/>
        <dbReference type="EC" id="1.5.1.50"/>
    </reaction>
</comment>
<proteinExistence type="inferred from homology"/>
<evidence type="ECO:0000256" key="3">
    <source>
        <dbReference type="ARBA" id="ARBA00022857"/>
    </source>
</evidence>
<comment type="function">
    <text evidence="5">Catalyzes the reduction of dihydromonapterin to tetrahydromonapterin. Also has lower activity with dihydrofolate.</text>
</comment>
<comment type="similarity">
    <text evidence="6">Belongs to the short-chain dehydrogenases/reductases (SDR) family. FolM subfamily.</text>
</comment>
<dbReference type="SUPFAM" id="SSF51735">
    <property type="entry name" value="NAD(P)-binding Rossmann-fold domains"/>
    <property type="match status" value="1"/>
</dbReference>
<evidence type="ECO:0000313" key="13">
    <source>
        <dbReference type="Proteomes" id="UP000182350"/>
    </source>
</evidence>
<dbReference type="STRING" id="1122209.SAMN02745752_00792"/>
<evidence type="ECO:0000256" key="6">
    <source>
        <dbReference type="ARBA" id="ARBA00038212"/>
    </source>
</evidence>
<evidence type="ECO:0000256" key="9">
    <source>
        <dbReference type="ARBA" id="ARBA00042299"/>
    </source>
</evidence>
<evidence type="ECO:0000313" key="12">
    <source>
        <dbReference type="EMBL" id="SFX20413.1"/>
    </source>
</evidence>
<dbReference type="Gene3D" id="3.40.50.720">
    <property type="entry name" value="NAD(P)-binding Rossmann-like Domain"/>
    <property type="match status" value="1"/>
</dbReference>
<gene>
    <name evidence="12" type="ORF">SAMN02745752_00792</name>
</gene>
<dbReference type="InterPro" id="IPR020904">
    <property type="entry name" value="Sc_DH/Rdtase_CS"/>
</dbReference>
<dbReference type="NCBIfam" id="NF005066">
    <property type="entry name" value="PRK06483.1"/>
    <property type="match status" value="1"/>
</dbReference>
<sequence length="243" mass="25710">MTVPGPVLITGAAQRSGLHLAKVLLAQGQPVIFSYRTHKPGVDELLALGAVGIQADFASDAGILALATAVKQQASGLRAVIHNASDWALDGEDAQAAAAVFRQMFQVHQQAPFLLNLELQPLLLAEVERSGQMTDILHITDDVVRRGSDQHAAYVASKAALQNLTLSFASRFAPHIKVNAIAPALLAFNAGDDAAYRARTLAKSPLGIEPGFAVLSQTVLFLLQQPYMTGAILPLNGGRHVKA</sequence>
<evidence type="ECO:0000256" key="5">
    <source>
        <dbReference type="ARBA" id="ARBA00037508"/>
    </source>
</evidence>
<evidence type="ECO:0000256" key="4">
    <source>
        <dbReference type="ARBA" id="ARBA00023002"/>
    </source>
</evidence>
<dbReference type="InterPro" id="IPR036291">
    <property type="entry name" value="NAD(P)-bd_dom_sf"/>
</dbReference>
<evidence type="ECO:0000256" key="10">
    <source>
        <dbReference type="ARBA" id="ARBA00048873"/>
    </source>
</evidence>
<dbReference type="Proteomes" id="UP000182350">
    <property type="component" value="Unassembled WGS sequence"/>
</dbReference>
<dbReference type="GO" id="GO:0006730">
    <property type="term" value="P:one-carbon metabolic process"/>
    <property type="evidence" value="ECO:0007669"/>
    <property type="project" value="UniProtKB-KW"/>
</dbReference>
<evidence type="ECO:0000256" key="1">
    <source>
        <dbReference type="ARBA" id="ARBA00012856"/>
    </source>
</evidence>
<accession>A0A1K1V780</accession>
<name>A0A1K1V780_9GAMM</name>
<dbReference type="AlphaFoldDB" id="A0A1K1V780"/>